<evidence type="ECO:0000256" key="1">
    <source>
        <dbReference type="ARBA" id="ARBA00023004"/>
    </source>
</evidence>
<accession>A0A1T4LXV7</accession>
<dbReference type="InterPro" id="IPR052713">
    <property type="entry name" value="FeoA"/>
</dbReference>
<dbReference type="Gene3D" id="2.30.30.90">
    <property type="match status" value="1"/>
</dbReference>
<dbReference type="GO" id="GO:0046914">
    <property type="term" value="F:transition metal ion binding"/>
    <property type="evidence" value="ECO:0007669"/>
    <property type="project" value="InterPro"/>
</dbReference>
<dbReference type="Pfam" id="PF04023">
    <property type="entry name" value="FeoA"/>
    <property type="match status" value="1"/>
</dbReference>
<dbReference type="AlphaFoldDB" id="A0A1T4LXV7"/>
<protein>
    <submittedName>
        <fullName evidence="3">Ferrous iron transport protein A</fullName>
    </submittedName>
</protein>
<keyword evidence="1" id="KW-0408">Iron</keyword>
<reference evidence="3 4" key="1">
    <citation type="submission" date="2017-02" db="EMBL/GenBank/DDBJ databases">
        <authorList>
            <person name="Peterson S.W."/>
        </authorList>
    </citation>
    <scope>NUCLEOTIDE SEQUENCE [LARGE SCALE GENOMIC DNA]</scope>
    <source>
        <strain evidence="3 4">DSM 15102</strain>
    </source>
</reference>
<dbReference type="EMBL" id="FUWV01000005">
    <property type="protein sequence ID" value="SJZ59495.1"/>
    <property type="molecule type" value="Genomic_DNA"/>
</dbReference>
<dbReference type="RefSeq" id="WP_087678574.1">
    <property type="nucleotide sequence ID" value="NZ_FUWV01000005.1"/>
</dbReference>
<evidence type="ECO:0000313" key="4">
    <source>
        <dbReference type="Proteomes" id="UP000196365"/>
    </source>
</evidence>
<feature type="domain" description="Ferrous iron transporter FeoA-like" evidence="2">
    <location>
        <begin position="9"/>
        <end position="80"/>
    </location>
</feature>
<keyword evidence="4" id="KW-1185">Reference proteome</keyword>
<gene>
    <name evidence="3" type="ORF">SAMN02745973_01125</name>
</gene>
<organism evidence="3 4">
    <name type="scientific">Garciella nitratireducens DSM 15102</name>
    <dbReference type="NCBI Taxonomy" id="1121911"/>
    <lineage>
        <taxon>Bacteria</taxon>
        <taxon>Bacillati</taxon>
        <taxon>Bacillota</taxon>
        <taxon>Clostridia</taxon>
        <taxon>Eubacteriales</taxon>
        <taxon>Eubacteriaceae</taxon>
        <taxon>Garciella</taxon>
    </lineage>
</organism>
<evidence type="ECO:0000259" key="2">
    <source>
        <dbReference type="SMART" id="SM00899"/>
    </source>
</evidence>
<dbReference type="PANTHER" id="PTHR42954">
    <property type="entry name" value="FE(2+) TRANSPORT PROTEIN A"/>
    <property type="match status" value="1"/>
</dbReference>
<dbReference type="Proteomes" id="UP000196365">
    <property type="component" value="Unassembled WGS sequence"/>
</dbReference>
<sequence length="80" mass="9056">MKKGFKKVKTVNDLLPGQSGEIIDIKMQGPMKKKLYELGLTPGTKVQFVRTAPLGDPIHIKVKEFHLGIRRDMAKEIVIR</sequence>
<dbReference type="InterPro" id="IPR008988">
    <property type="entry name" value="Transcriptional_repressor_C"/>
</dbReference>
<evidence type="ECO:0000313" key="3">
    <source>
        <dbReference type="EMBL" id="SJZ59495.1"/>
    </source>
</evidence>
<dbReference type="OrthoDB" id="9811076at2"/>
<dbReference type="PANTHER" id="PTHR42954:SF2">
    <property type="entry name" value="FE(2+) TRANSPORT PROTEIN A"/>
    <property type="match status" value="1"/>
</dbReference>
<dbReference type="SUPFAM" id="SSF50037">
    <property type="entry name" value="C-terminal domain of transcriptional repressors"/>
    <property type="match status" value="1"/>
</dbReference>
<proteinExistence type="predicted"/>
<dbReference type="SMART" id="SM00899">
    <property type="entry name" value="FeoA"/>
    <property type="match status" value="1"/>
</dbReference>
<dbReference type="InterPro" id="IPR007167">
    <property type="entry name" value="Fe-transptr_FeoA-like"/>
</dbReference>
<dbReference type="InterPro" id="IPR038157">
    <property type="entry name" value="FeoA_core_dom"/>
</dbReference>
<name>A0A1T4LXV7_9FIRM</name>